<feature type="chain" id="PRO_5026234099" description="Lipoprotein" evidence="1">
    <location>
        <begin position="22"/>
        <end position="180"/>
    </location>
</feature>
<keyword evidence="3" id="KW-1185">Reference proteome</keyword>
<reference evidence="3" key="1">
    <citation type="submission" date="2019-12" db="EMBL/GenBank/DDBJ databases">
        <title>Complete genome of Terracaulis silvestris 0127_4.</title>
        <authorList>
            <person name="Vieira S."/>
            <person name="Riedel T."/>
            <person name="Sproer C."/>
            <person name="Pascual J."/>
            <person name="Boedeker C."/>
            <person name="Overmann J."/>
        </authorList>
    </citation>
    <scope>NUCLEOTIDE SEQUENCE [LARGE SCALE GENOMIC DNA]</scope>
    <source>
        <strain evidence="3">0127_4</strain>
    </source>
</reference>
<dbReference type="AlphaFoldDB" id="A0A6I6MSH2"/>
<dbReference type="Proteomes" id="UP000431269">
    <property type="component" value="Chromosome"/>
</dbReference>
<evidence type="ECO:0000313" key="2">
    <source>
        <dbReference type="EMBL" id="QGZ94103.1"/>
    </source>
</evidence>
<keyword evidence="1" id="KW-0732">Signal</keyword>
<proteinExistence type="predicted"/>
<dbReference type="RefSeq" id="WP_158765065.1">
    <property type="nucleotide sequence ID" value="NZ_CP047045.1"/>
</dbReference>
<feature type="signal peptide" evidence="1">
    <location>
        <begin position="1"/>
        <end position="21"/>
    </location>
</feature>
<evidence type="ECO:0000256" key="1">
    <source>
        <dbReference type="SAM" id="SignalP"/>
    </source>
</evidence>
<evidence type="ECO:0000313" key="3">
    <source>
        <dbReference type="Proteomes" id="UP000431269"/>
    </source>
</evidence>
<dbReference type="EMBL" id="CP047045">
    <property type="protein sequence ID" value="QGZ94103.1"/>
    <property type="molecule type" value="Genomic_DNA"/>
</dbReference>
<dbReference type="KEGG" id="tsv:DSM104635_00919"/>
<evidence type="ECO:0008006" key="4">
    <source>
        <dbReference type="Google" id="ProtNLM"/>
    </source>
</evidence>
<dbReference type="PROSITE" id="PS51257">
    <property type="entry name" value="PROKAR_LIPOPROTEIN"/>
    <property type="match status" value="1"/>
</dbReference>
<sequence length="180" mass="18461">MRWVIAALALGLAACDGSTTAAPNADGTTAAADGYTLEIRAMESVQTYLVTAPDGRIVGGRAASGVSALLDTDRAQSLAAEPPPEGEAQPEVMAMRWPGFEMSISGDEENADGENGSVNISIGGEQQVEIRANEGGPGDADDTAYVRITGADEAAARDFINDAEELSAETKTEMLGALGL</sequence>
<organism evidence="2 3">
    <name type="scientific">Terricaulis silvestris</name>
    <dbReference type="NCBI Taxonomy" id="2686094"/>
    <lineage>
        <taxon>Bacteria</taxon>
        <taxon>Pseudomonadati</taxon>
        <taxon>Pseudomonadota</taxon>
        <taxon>Alphaproteobacteria</taxon>
        <taxon>Caulobacterales</taxon>
        <taxon>Caulobacteraceae</taxon>
        <taxon>Terricaulis</taxon>
    </lineage>
</organism>
<gene>
    <name evidence="2" type="ORF">DSM104635_00919</name>
</gene>
<name>A0A6I6MSH2_9CAUL</name>
<protein>
    <recommendedName>
        <fullName evidence="4">Lipoprotein</fullName>
    </recommendedName>
</protein>
<accession>A0A6I6MSH2</accession>